<evidence type="ECO:0000313" key="5">
    <source>
        <dbReference type="Proteomes" id="UP000739538"/>
    </source>
</evidence>
<sequence>MAYRSSSQRHAPPSPTQIDLFLEVGRRLDAKGWVAANDGNLSVRESDGTFLVTASGAPKGYLRRDQILRVDSEGKVLSGEGRPSSELGLHLTIYRERPDVSAVVHAHPPVSTAYAVAREPLDACVLPELVLTLGRIPIAPYATPGTPELGASIVDAIRTHDAVLLANHGAVTAGKDLESAYFTMERVEHGARILLYAHLLGRVTPLGTSEVERLLATSGPRAGGPIPCVPADTAVGSDAHRHRETGDEVSVPGTPRVPASLEGADAMDLARVIREVLAERLE</sequence>
<keyword evidence="2" id="KW-0456">Lyase</keyword>
<dbReference type="PANTHER" id="PTHR22789">
    <property type="entry name" value="FUCULOSE PHOSPHATE ALDOLASE"/>
    <property type="match status" value="1"/>
</dbReference>
<evidence type="ECO:0000259" key="3">
    <source>
        <dbReference type="SMART" id="SM01007"/>
    </source>
</evidence>
<reference evidence="4" key="2">
    <citation type="journal article" date="2021" name="Microbiome">
        <title>Successional dynamics and alternative stable states in a saline activated sludge microbial community over 9 years.</title>
        <authorList>
            <person name="Wang Y."/>
            <person name="Ye J."/>
            <person name="Ju F."/>
            <person name="Liu L."/>
            <person name="Boyd J.A."/>
            <person name="Deng Y."/>
            <person name="Parks D.H."/>
            <person name="Jiang X."/>
            <person name="Yin X."/>
            <person name="Woodcroft B.J."/>
            <person name="Tyson G.W."/>
            <person name="Hugenholtz P."/>
            <person name="Polz M.F."/>
            <person name="Zhang T."/>
        </authorList>
    </citation>
    <scope>NUCLEOTIDE SEQUENCE</scope>
    <source>
        <strain evidence="4">HKST-UBA02</strain>
    </source>
</reference>
<dbReference type="GO" id="GO:0019323">
    <property type="term" value="P:pentose catabolic process"/>
    <property type="evidence" value="ECO:0007669"/>
    <property type="project" value="TreeGrafter"/>
</dbReference>
<dbReference type="GO" id="GO:0016832">
    <property type="term" value="F:aldehyde-lyase activity"/>
    <property type="evidence" value="ECO:0007669"/>
    <property type="project" value="TreeGrafter"/>
</dbReference>
<comment type="caution">
    <text evidence="4">The sequence shown here is derived from an EMBL/GenBank/DDBJ whole genome shotgun (WGS) entry which is preliminary data.</text>
</comment>
<dbReference type="InterPro" id="IPR001303">
    <property type="entry name" value="Aldolase_II/adducin_N"/>
</dbReference>
<organism evidence="4 5">
    <name type="scientific">Eiseniibacteriota bacterium</name>
    <dbReference type="NCBI Taxonomy" id="2212470"/>
    <lineage>
        <taxon>Bacteria</taxon>
        <taxon>Candidatus Eiseniibacteriota</taxon>
    </lineage>
</organism>
<dbReference type="SUPFAM" id="SSF53639">
    <property type="entry name" value="AraD/HMP-PK domain-like"/>
    <property type="match status" value="1"/>
</dbReference>
<dbReference type="Proteomes" id="UP000739538">
    <property type="component" value="Unassembled WGS sequence"/>
</dbReference>
<dbReference type="SMART" id="SM01007">
    <property type="entry name" value="Aldolase_II"/>
    <property type="match status" value="1"/>
</dbReference>
<evidence type="ECO:0000256" key="2">
    <source>
        <dbReference type="ARBA" id="ARBA00023239"/>
    </source>
</evidence>
<evidence type="ECO:0000256" key="1">
    <source>
        <dbReference type="ARBA" id="ARBA00022723"/>
    </source>
</evidence>
<accession>A0A956SCE3</accession>
<dbReference type="Pfam" id="PF00596">
    <property type="entry name" value="Aldolase_II"/>
    <property type="match status" value="1"/>
</dbReference>
<proteinExistence type="predicted"/>
<evidence type="ECO:0000313" key="4">
    <source>
        <dbReference type="EMBL" id="MCA9754324.1"/>
    </source>
</evidence>
<reference evidence="4" key="1">
    <citation type="submission" date="2020-04" db="EMBL/GenBank/DDBJ databases">
        <authorList>
            <person name="Zhang T."/>
        </authorList>
    </citation>
    <scope>NUCLEOTIDE SEQUENCE</scope>
    <source>
        <strain evidence="4">HKST-UBA02</strain>
    </source>
</reference>
<feature type="domain" description="Class II aldolase/adducin N-terminal" evidence="3">
    <location>
        <begin position="19"/>
        <end position="195"/>
    </location>
</feature>
<dbReference type="Gene3D" id="3.40.225.10">
    <property type="entry name" value="Class II aldolase/adducin N-terminal domain"/>
    <property type="match status" value="1"/>
</dbReference>
<keyword evidence="1" id="KW-0479">Metal-binding</keyword>
<gene>
    <name evidence="4" type="ORF">KDA27_00870</name>
</gene>
<dbReference type="AlphaFoldDB" id="A0A956SCE3"/>
<name>A0A956SCE3_UNCEI</name>
<dbReference type="InterPro" id="IPR036409">
    <property type="entry name" value="Aldolase_II/adducin_N_sf"/>
</dbReference>
<dbReference type="PANTHER" id="PTHR22789:SF0">
    <property type="entry name" value="3-OXO-TETRONATE 4-PHOSPHATE DECARBOXYLASE-RELATED"/>
    <property type="match status" value="1"/>
</dbReference>
<dbReference type="GO" id="GO:0005829">
    <property type="term" value="C:cytosol"/>
    <property type="evidence" value="ECO:0007669"/>
    <property type="project" value="TreeGrafter"/>
</dbReference>
<dbReference type="EMBL" id="JAGQHS010000002">
    <property type="protein sequence ID" value="MCA9754324.1"/>
    <property type="molecule type" value="Genomic_DNA"/>
</dbReference>
<protein>
    <submittedName>
        <fullName evidence="4">Class II aldolase/adducin family protein</fullName>
    </submittedName>
</protein>
<dbReference type="GO" id="GO:0046872">
    <property type="term" value="F:metal ion binding"/>
    <property type="evidence" value="ECO:0007669"/>
    <property type="project" value="UniProtKB-KW"/>
</dbReference>
<dbReference type="InterPro" id="IPR050197">
    <property type="entry name" value="Aldolase_class_II_sugar_metab"/>
</dbReference>